<keyword evidence="3" id="KW-1185">Reference proteome</keyword>
<proteinExistence type="predicted"/>
<reference evidence="2 3" key="1">
    <citation type="journal article" date="2011" name="Int. J. Syst. Evol. Microbiol.">
        <title>Zhongshania antarctica gen. nov., sp. nov. and Zhongshania guokunii sp. nov., gammaproteobacteria respectively isolated from coastal attached (fast) ice and surface seawater of the Antarctic.</title>
        <authorList>
            <person name="Li H.J."/>
            <person name="Zhang X.Y."/>
            <person name="Chen C.X."/>
            <person name="Zhang Y.J."/>
            <person name="Gao Z.M."/>
            <person name="Yu Y."/>
            <person name="Chen X.L."/>
            <person name="Chen B."/>
            <person name="Zhang Y.Z."/>
        </authorList>
    </citation>
    <scope>NUCLEOTIDE SEQUENCE [LARGE SCALE GENOMIC DNA]</scope>
    <source>
        <strain evidence="2 3">ZS6-22T</strain>
    </source>
</reference>
<evidence type="ECO:0000313" key="3">
    <source>
        <dbReference type="Proteomes" id="UP001557485"/>
    </source>
</evidence>
<protein>
    <submittedName>
        <fullName evidence="2">Uncharacterized protein</fullName>
    </submittedName>
</protein>
<keyword evidence="1" id="KW-0732">Signal</keyword>
<sequence length="246" mass="27362">MTAIEYTLFHRFMACSISAVFLGIASQSAQADGLAVDKIYAPYVNALEKELEYRISRAQGGLQAPNGIIIQRLGFGAAISDTLALEAYVIGRGDDDASSFSGYELEARWQLTEQGEYPVDWGVIVEYENSRDSDVEELATKLIALREWGSYIFTGNAGLIYEDSEATGAEFETSLSVQARYRYKPFLEPALEFYAAEDYRGIGPALVGMTRLSTTDSIRWELGSVIGLNESSADYTLRLMLEYEFY</sequence>
<dbReference type="EMBL" id="JBFRYA010000011">
    <property type="protein sequence ID" value="MEX1669882.1"/>
    <property type="molecule type" value="Genomic_DNA"/>
</dbReference>
<feature type="signal peptide" evidence="1">
    <location>
        <begin position="1"/>
        <end position="31"/>
    </location>
</feature>
<evidence type="ECO:0000313" key="2">
    <source>
        <dbReference type="EMBL" id="MEX1669882.1"/>
    </source>
</evidence>
<gene>
    <name evidence="2" type="ORF">AB4876_13255</name>
</gene>
<comment type="caution">
    <text evidence="2">The sequence shown here is derived from an EMBL/GenBank/DDBJ whole genome shotgun (WGS) entry which is preliminary data.</text>
</comment>
<dbReference type="RefSeq" id="WP_368382254.1">
    <property type="nucleotide sequence ID" value="NZ_JBFRYA010000011.1"/>
</dbReference>
<organism evidence="2 3">
    <name type="scientific">Zhongshania guokunii</name>
    <dbReference type="NCBI Taxonomy" id="641783"/>
    <lineage>
        <taxon>Bacteria</taxon>
        <taxon>Pseudomonadati</taxon>
        <taxon>Pseudomonadota</taxon>
        <taxon>Gammaproteobacteria</taxon>
        <taxon>Cellvibrionales</taxon>
        <taxon>Spongiibacteraceae</taxon>
        <taxon>Zhongshania</taxon>
    </lineage>
</organism>
<name>A0ABV3U9E9_9GAMM</name>
<evidence type="ECO:0000256" key="1">
    <source>
        <dbReference type="SAM" id="SignalP"/>
    </source>
</evidence>
<accession>A0ABV3U9E9</accession>
<dbReference type="Proteomes" id="UP001557485">
    <property type="component" value="Unassembled WGS sequence"/>
</dbReference>
<feature type="chain" id="PRO_5045296230" evidence="1">
    <location>
        <begin position="32"/>
        <end position="246"/>
    </location>
</feature>